<dbReference type="AlphaFoldDB" id="A0A9W6DGD4"/>
<dbReference type="PANTHER" id="PTHR43537">
    <property type="entry name" value="TRANSCRIPTIONAL REGULATOR, GNTR FAMILY"/>
    <property type="match status" value="1"/>
</dbReference>
<keyword evidence="1" id="KW-0805">Transcription regulation</keyword>
<dbReference type="EMBL" id="BRLB01000004">
    <property type="protein sequence ID" value="GKX29614.1"/>
    <property type="molecule type" value="Genomic_DNA"/>
</dbReference>
<accession>A0A9W6DGD4</accession>
<dbReference type="SMART" id="SM00345">
    <property type="entry name" value="HTH_GNTR"/>
    <property type="match status" value="1"/>
</dbReference>
<evidence type="ECO:0000313" key="5">
    <source>
        <dbReference type="EMBL" id="GKX29614.1"/>
    </source>
</evidence>
<dbReference type="SUPFAM" id="SSF48008">
    <property type="entry name" value="GntR ligand-binding domain-like"/>
    <property type="match status" value="1"/>
</dbReference>
<dbReference type="PROSITE" id="PS50949">
    <property type="entry name" value="HTH_GNTR"/>
    <property type="match status" value="1"/>
</dbReference>
<dbReference type="Gene3D" id="1.20.120.530">
    <property type="entry name" value="GntR ligand-binding domain-like"/>
    <property type="match status" value="1"/>
</dbReference>
<dbReference type="InterPro" id="IPR036388">
    <property type="entry name" value="WH-like_DNA-bd_sf"/>
</dbReference>
<dbReference type="GO" id="GO:0003700">
    <property type="term" value="F:DNA-binding transcription factor activity"/>
    <property type="evidence" value="ECO:0007669"/>
    <property type="project" value="InterPro"/>
</dbReference>
<feature type="domain" description="HTH gntR-type" evidence="4">
    <location>
        <begin position="3"/>
        <end position="71"/>
    </location>
</feature>
<dbReference type="PRINTS" id="PR00035">
    <property type="entry name" value="HTHGNTR"/>
</dbReference>
<dbReference type="InterPro" id="IPR000524">
    <property type="entry name" value="Tscrpt_reg_HTH_GntR"/>
</dbReference>
<dbReference type="PANTHER" id="PTHR43537:SF5">
    <property type="entry name" value="UXU OPERON TRANSCRIPTIONAL REGULATOR"/>
    <property type="match status" value="1"/>
</dbReference>
<sequence>MKERASDIVFKTIRENIISGKWVSGTRIMSETQLAAKLNVSRISVREAIEKLAALNILYKKQGGGTYVNELQPSIYFNSLIPMLTLDRDNYAEILEFRLIFETQSTELCVERCNDEEIVQMEECYNRMVEFKEDGERFTDEDLEFHMLIINGANNSLLKKVSEVLMEILRYHQKKLYKELGPGGGIKEHRLILEAIKNRDKELATIYMRRHIERTIKDIQDIEYNSGIDEKS</sequence>
<dbReference type="SMART" id="SM00895">
    <property type="entry name" value="FCD"/>
    <property type="match status" value="1"/>
</dbReference>
<gene>
    <name evidence="5" type="ORF">SH1V18_20940</name>
</gene>
<dbReference type="InterPro" id="IPR011711">
    <property type="entry name" value="GntR_C"/>
</dbReference>
<evidence type="ECO:0000259" key="4">
    <source>
        <dbReference type="PROSITE" id="PS50949"/>
    </source>
</evidence>
<reference evidence="5" key="1">
    <citation type="submission" date="2022-06" db="EMBL/GenBank/DDBJ databases">
        <title>Vallitalea longa sp. nov., an anaerobic bacterium isolated from marine sediment.</title>
        <authorList>
            <person name="Hirano S."/>
            <person name="Terahara T."/>
            <person name="Mori K."/>
            <person name="Hamada M."/>
            <person name="Matsumoto R."/>
            <person name="Kobayashi T."/>
        </authorList>
    </citation>
    <scope>NUCLEOTIDE SEQUENCE</scope>
    <source>
        <strain evidence="5">SH18-1</strain>
    </source>
</reference>
<keyword evidence="6" id="KW-1185">Reference proteome</keyword>
<name>A0A9W6DGD4_9FIRM</name>
<comment type="caution">
    <text evidence="5">The sequence shown here is derived from an EMBL/GenBank/DDBJ whole genome shotgun (WGS) entry which is preliminary data.</text>
</comment>
<protein>
    <submittedName>
        <fullName evidence="5">GntR family transcriptional regulator</fullName>
    </submittedName>
</protein>
<evidence type="ECO:0000256" key="1">
    <source>
        <dbReference type="ARBA" id="ARBA00023015"/>
    </source>
</evidence>
<dbReference type="Pfam" id="PF07729">
    <property type="entry name" value="FCD"/>
    <property type="match status" value="1"/>
</dbReference>
<dbReference type="Gene3D" id="1.10.10.10">
    <property type="entry name" value="Winged helix-like DNA-binding domain superfamily/Winged helix DNA-binding domain"/>
    <property type="match status" value="1"/>
</dbReference>
<dbReference type="RefSeq" id="WP_281815172.1">
    <property type="nucleotide sequence ID" value="NZ_BRLB01000004.1"/>
</dbReference>
<proteinExistence type="predicted"/>
<keyword evidence="2" id="KW-0238">DNA-binding</keyword>
<evidence type="ECO:0000256" key="3">
    <source>
        <dbReference type="ARBA" id="ARBA00023163"/>
    </source>
</evidence>
<dbReference type="Pfam" id="PF00392">
    <property type="entry name" value="GntR"/>
    <property type="match status" value="1"/>
</dbReference>
<evidence type="ECO:0000256" key="2">
    <source>
        <dbReference type="ARBA" id="ARBA00023125"/>
    </source>
</evidence>
<dbReference type="CDD" id="cd07377">
    <property type="entry name" value="WHTH_GntR"/>
    <property type="match status" value="1"/>
</dbReference>
<dbReference type="SUPFAM" id="SSF46785">
    <property type="entry name" value="Winged helix' DNA-binding domain"/>
    <property type="match status" value="1"/>
</dbReference>
<keyword evidence="3" id="KW-0804">Transcription</keyword>
<dbReference type="InterPro" id="IPR036390">
    <property type="entry name" value="WH_DNA-bd_sf"/>
</dbReference>
<organism evidence="5 6">
    <name type="scientific">Vallitalea longa</name>
    <dbReference type="NCBI Taxonomy" id="2936439"/>
    <lineage>
        <taxon>Bacteria</taxon>
        <taxon>Bacillati</taxon>
        <taxon>Bacillota</taxon>
        <taxon>Clostridia</taxon>
        <taxon>Lachnospirales</taxon>
        <taxon>Vallitaleaceae</taxon>
        <taxon>Vallitalea</taxon>
    </lineage>
</organism>
<dbReference type="GO" id="GO:0003677">
    <property type="term" value="F:DNA binding"/>
    <property type="evidence" value="ECO:0007669"/>
    <property type="project" value="UniProtKB-KW"/>
</dbReference>
<dbReference type="InterPro" id="IPR008920">
    <property type="entry name" value="TF_FadR/GntR_C"/>
</dbReference>
<dbReference type="Proteomes" id="UP001144256">
    <property type="component" value="Unassembled WGS sequence"/>
</dbReference>
<evidence type="ECO:0000313" key="6">
    <source>
        <dbReference type="Proteomes" id="UP001144256"/>
    </source>
</evidence>